<sequence length="95" mass="10503">MELRPLGNRVVVRRVEKDEKTSGGLYIPDIAQEKPMEGIVLAAGPGAFNEKGERNPMHVSEGDRVVFGKWSGDEVTIDNEELLIITEDDIIGILK</sequence>
<dbReference type="CDD" id="cd00320">
    <property type="entry name" value="cpn10"/>
    <property type="match status" value="1"/>
</dbReference>
<dbReference type="GO" id="GO:0046872">
    <property type="term" value="F:metal ion binding"/>
    <property type="evidence" value="ECO:0007669"/>
    <property type="project" value="TreeGrafter"/>
</dbReference>
<evidence type="ECO:0000256" key="1">
    <source>
        <dbReference type="ARBA" id="ARBA00006975"/>
    </source>
</evidence>
<protein>
    <recommendedName>
        <fullName evidence="4">10 kDa chaperonin</fullName>
    </recommendedName>
</protein>
<dbReference type="PANTHER" id="PTHR10772:SF63">
    <property type="entry name" value="20 KDA CHAPERONIN, CHLOROPLASTIC"/>
    <property type="match status" value="1"/>
</dbReference>
<reference evidence="3" key="1">
    <citation type="journal article" date="2015" name="Nature">
        <title>Complex archaea that bridge the gap between prokaryotes and eukaryotes.</title>
        <authorList>
            <person name="Spang A."/>
            <person name="Saw J.H."/>
            <person name="Jorgensen S.L."/>
            <person name="Zaremba-Niedzwiedzka K."/>
            <person name="Martijn J."/>
            <person name="Lind A.E."/>
            <person name="van Eijk R."/>
            <person name="Schleper C."/>
            <person name="Guy L."/>
            <person name="Ettema T.J."/>
        </authorList>
    </citation>
    <scope>NUCLEOTIDE SEQUENCE</scope>
</reference>
<dbReference type="PROSITE" id="PS00681">
    <property type="entry name" value="CHAPERONINS_CPN10"/>
    <property type="match status" value="1"/>
</dbReference>
<dbReference type="InterPro" id="IPR037124">
    <property type="entry name" value="Chaperonin_GroES_sf"/>
</dbReference>
<dbReference type="Gene3D" id="2.30.33.40">
    <property type="entry name" value="GroES chaperonin"/>
    <property type="match status" value="1"/>
</dbReference>
<dbReference type="EMBL" id="LAZR01001781">
    <property type="protein sequence ID" value="KKN39120.1"/>
    <property type="molecule type" value="Genomic_DNA"/>
</dbReference>
<dbReference type="GO" id="GO:0005524">
    <property type="term" value="F:ATP binding"/>
    <property type="evidence" value="ECO:0007669"/>
    <property type="project" value="InterPro"/>
</dbReference>
<dbReference type="PRINTS" id="PR00297">
    <property type="entry name" value="CHAPERONIN10"/>
</dbReference>
<dbReference type="PANTHER" id="PTHR10772">
    <property type="entry name" value="10 KDA HEAT SHOCK PROTEIN"/>
    <property type="match status" value="1"/>
</dbReference>
<dbReference type="FunFam" id="2.30.33.40:FF:000001">
    <property type="entry name" value="10 kDa chaperonin"/>
    <property type="match status" value="1"/>
</dbReference>
<dbReference type="GO" id="GO:0051082">
    <property type="term" value="F:unfolded protein binding"/>
    <property type="evidence" value="ECO:0007669"/>
    <property type="project" value="TreeGrafter"/>
</dbReference>
<dbReference type="InterPro" id="IPR011032">
    <property type="entry name" value="GroES-like_sf"/>
</dbReference>
<dbReference type="SMART" id="SM00883">
    <property type="entry name" value="Cpn10"/>
    <property type="match status" value="1"/>
</dbReference>
<dbReference type="NCBIfam" id="NF001531">
    <property type="entry name" value="PRK00364.2-2"/>
    <property type="match status" value="1"/>
</dbReference>
<proteinExistence type="inferred from homology"/>
<comment type="caution">
    <text evidence="3">The sequence shown here is derived from an EMBL/GenBank/DDBJ whole genome shotgun (WGS) entry which is preliminary data.</text>
</comment>
<dbReference type="InterPro" id="IPR020818">
    <property type="entry name" value="Chaperonin_GroES"/>
</dbReference>
<keyword evidence="2" id="KW-0143">Chaperone</keyword>
<dbReference type="Pfam" id="PF00166">
    <property type="entry name" value="Cpn10"/>
    <property type="match status" value="1"/>
</dbReference>
<organism evidence="3">
    <name type="scientific">marine sediment metagenome</name>
    <dbReference type="NCBI Taxonomy" id="412755"/>
    <lineage>
        <taxon>unclassified sequences</taxon>
        <taxon>metagenomes</taxon>
        <taxon>ecological metagenomes</taxon>
    </lineage>
</organism>
<evidence type="ECO:0008006" key="4">
    <source>
        <dbReference type="Google" id="ProtNLM"/>
    </source>
</evidence>
<gene>
    <name evidence="3" type="ORF">LCGC14_0746400</name>
</gene>
<accession>A0A0F9Q565</accession>
<dbReference type="AlphaFoldDB" id="A0A0F9Q565"/>
<evidence type="ECO:0000256" key="2">
    <source>
        <dbReference type="ARBA" id="ARBA00023186"/>
    </source>
</evidence>
<dbReference type="SUPFAM" id="SSF50129">
    <property type="entry name" value="GroES-like"/>
    <property type="match status" value="1"/>
</dbReference>
<dbReference type="HAMAP" id="MF_00580">
    <property type="entry name" value="CH10"/>
    <property type="match status" value="1"/>
</dbReference>
<evidence type="ECO:0000313" key="3">
    <source>
        <dbReference type="EMBL" id="KKN39120.1"/>
    </source>
</evidence>
<dbReference type="GO" id="GO:0051087">
    <property type="term" value="F:protein-folding chaperone binding"/>
    <property type="evidence" value="ECO:0007669"/>
    <property type="project" value="TreeGrafter"/>
</dbReference>
<comment type="similarity">
    <text evidence="1">Belongs to the GroES chaperonin family.</text>
</comment>
<dbReference type="NCBIfam" id="NF001533">
    <property type="entry name" value="PRK00364.2-4"/>
    <property type="match status" value="1"/>
</dbReference>
<dbReference type="InterPro" id="IPR018369">
    <property type="entry name" value="Chaprnonin_Cpn10_CS"/>
</dbReference>
<dbReference type="GO" id="GO:0044183">
    <property type="term" value="F:protein folding chaperone"/>
    <property type="evidence" value="ECO:0007669"/>
    <property type="project" value="InterPro"/>
</dbReference>
<name>A0A0F9Q565_9ZZZZ</name>